<feature type="compositionally biased region" description="Polar residues" evidence="1">
    <location>
        <begin position="85"/>
        <end position="101"/>
    </location>
</feature>
<dbReference type="Proteomes" id="UP000515158">
    <property type="component" value="Unplaced"/>
</dbReference>
<organism evidence="3">
    <name type="scientific">Thrips palmi</name>
    <name type="common">Melon thrips</name>
    <dbReference type="NCBI Taxonomy" id="161013"/>
    <lineage>
        <taxon>Eukaryota</taxon>
        <taxon>Metazoa</taxon>
        <taxon>Ecdysozoa</taxon>
        <taxon>Arthropoda</taxon>
        <taxon>Hexapoda</taxon>
        <taxon>Insecta</taxon>
        <taxon>Pterygota</taxon>
        <taxon>Neoptera</taxon>
        <taxon>Paraneoptera</taxon>
        <taxon>Thysanoptera</taxon>
        <taxon>Terebrantia</taxon>
        <taxon>Thripoidea</taxon>
        <taxon>Thripidae</taxon>
        <taxon>Thrips</taxon>
    </lineage>
</organism>
<dbReference type="InParanoid" id="A0A6P8YS50"/>
<dbReference type="GeneID" id="117646179"/>
<evidence type="ECO:0000313" key="3">
    <source>
        <dbReference type="RefSeq" id="XP_034242858.1"/>
    </source>
</evidence>
<dbReference type="RefSeq" id="XP_034242858.1">
    <property type="nucleotide sequence ID" value="XM_034386967.1"/>
</dbReference>
<feature type="region of interest" description="Disordered" evidence="1">
    <location>
        <begin position="69"/>
        <end position="101"/>
    </location>
</feature>
<sequence length="130" mass="13822">MACDVGYRSQAVKGYADFIMWLLGLLKPIMGETRRNQLKGYMAAYKSGLSGRSCYRKYPCYANNMSTKRGAAAKGSSRRADGGPDNSTVSTEAVDRSASSASVEELIVYDLVNATATANATANATDLAGE</sequence>
<accession>A0A6P8YS50</accession>
<evidence type="ECO:0000256" key="1">
    <source>
        <dbReference type="SAM" id="MobiDB-lite"/>
    </source>
</evidence>
<dbReference type="KEGG" id="tpal:117646179"/>
<keyword evidence="2" id="KW-1185">Reference proteome</keyword>
<gene>
    <name evidence="3" type="primary">LOC117646179</name>
</gene>
<protein>
    <submittedName>
        <fullName evidence="3">Uncharacterized protein LOC117646179</fullName>
    </submittedName>
</protein>
<name>A0A6P8YS50_THRPL</name>
<dbReference type="AlphaFoldDB" id="A0A6P8YS50"/>
<dbReference type="OrthoDB" id="10620876at2759"/>
<evidence type="ECO:0000313" key="2">
    <source>
        <dbReference type="Proteomes" id="UP000515158"/>
    </source>
</evidence>
<reference evidence="3" key="1">
    <citation type="submission" date="2025-08" db="UniProtKB">
        <authorList>
            <consortium name="RefSeq"/>
        </authorList>
    </citation>
    <scope>IDENTIFICATION</scope>
    <source>
        <tissue evidence="3">Total insect</tissue>
    </source>
</reference>
<proteinExistence type="predicted"/>